<comment type="caution">
    <text evidence="2">The sequence shown here is derived from an EMBL/GenBank/DDBJ whole genome shotgun (WGS) entry which is preliminary data.</text>
</comment>
<dbReference type="PANTHER" id="PTHR28125:SF2">
    <property type="entry name" value="MEIOTIC EXPRESSION UP-REGULATED PROTEIN 26"/>
    <property type="match status" value="1"/>
</dbReference>
<reference evidence="2" key="1">
    <citation type="submission" date="2023-03" db="EMBL/GenBank/DDBJ databases">
        <title>Massive genome expansion in bonnet fungi (Mycena s.s.) driven by repeated elements and novel gene families across ecological guilds.</title>
        <authorList>
            <consortium name="Lawrence Berkeley National Laboratory"/>
            <person name="Harder C.B."/>
            <person name="Miyauchi S."/>
            <person name="Viragh M."/>
            <person name="Kuo A."/>
            <person name="Thoen E."/>
            <person name="Andreopoulos B."/>
            <person name="Lu D."/>
            <person name="Skrede I."/>
            <person name="Drula E."/>
            <person name="Henrissat B."/>
            <person name="Morin E."/>
            <person name="Kohler A."/>
            <person name="Barry K."/>
            <person name="LaButti K."/>
            <person name="Morin E."/>
            <person name="Salamov A."/>
            <person name="Lipzen A."/>
            <person name="Mereny Z."/>
            <person name="Hegedus B."/>
            <person name="Baldrian P."/>
            <person name="Stursova M."/>
            <person name="Weitz H."/>
            <person name="Taylor A."/>
            <person name="Grigoriev I.V."/>
            <person name="Nagy L.G."/>
            <person name="Martin F."/>
            <person name="Kauserud H."/>
        </authorList>
    </citation>
    <scope>NUCLEOTIDE SEQUENCE</scope>
    <source>
        <strain evidence="2">CBHHK002</strain>
    </source>
</reference>
<evidence type="ECO:0000313" key="2">
    <source>
        <dbReference type="EMBL" id="KAJ7334698.1"/>
    </source>
</evidence>
<dbReference type="PANTHER" id="PTHR28125">
    <property type="entry name" value="MEIOTIC EXPRESSION UP-REGULATED PROTEIN 26"/>
    <property type="match status" value="1"/>
</dbReference>
<name>A0AAD6ZQQ7_9AGAR</name>
<evidence type="ECO:0000259" key="1">
    <source>
        <dbReference type="Pfam" id="PF14616"/>
    </source>
</evidence>
<proteinExistence type="predicted"/>
<evidence type="ECO:0000313" key="3">
    <source>
        <dbReference type="Proteomes" id="UP001218218"/>
    </source>
</evidence>
<dbReference type="Proteomes" id="UP001218218">
    <property type="component" value="Unassembled WGS sequence"/>
</dbReference>
<dbReference type="AlphaFoldDB" id="A0AAD6ZQQ7"/>
<protein>
    <recommendedName>
        <fullName evidence="1">Transcription regulator Rua1 C-terminal domain-containing protein</fullName>
    </recommendedName>
</protein>
<dbReference type="InterPro" id="IPR028012">
    <property type="entry name" value="Rua1_C"/>
</dbReference>
<organism evidence="2 3">
    <name type="scientific">Mycena albidolilacea</name>
    <dbReference type="NCBI Taxonomy" id="1033008"/>
    <lineage>
        <taxon>Eukaryota</taxon>
        <taxon>Fungi</taxon>
        <taxon>Dikarya</taxon>
        <taxon>Basidiomycota</taxon>
        <taxon>Agaricomycotina</taxon>
        <taxon>Agaricomycetes</taxon>
        <taxon>Agaricomycetidae</taxon>
        <taxon>Agaricales</taxon>
        <taxon>Marasmiineae</taxon>
        <taxon>Mycenaceae</taxon>
        <taxon>Mycena</taxon>
    </lineage>
</organism>
<dbReference type="Pfam" id="PF14616">
    <property type="entry name" value="Rua1_C"/>
    <property type="match status" value="1"/>
</dbReference>
<feature type="domain" description="Transcription regulator Rua1 C-terminal" evidence="1">
    <location>
        <begin position="9"/>
        <end position="131"/>
    </location>
</feature>
<keyword evidence="3" id="KW-1185">Reference proteome</keyword>
<sequence length="155" mass="17179">GGEYKAPRSAFDLYSARFVKGKGADKMGLCPICIEAKCRGGEGKKVWLSMKFSAFNYHMQFHHGISAASGRPLSPPTDFRVVARPVVKGERAEIKQGKCHKCLSWVAIETVKNVEVKVPEIFWWKHAVSCHAGSVSGELGHVFEEDEVYKVLKGL</sequence>
<gene>
    <name evidence="2" type="ORF">DFH08DRAFT_706946</name>
</gene>
<dbReference type="EMBL" id="JARIHO010000032">
    <property type="protein sequence ID" value="KAJ7334698.1"/>
    <property type="molecule type" value="Genomic_DNA"/>
</dbReference>
<accession>A0AAD6ZQQ7</accession>
<feature type="non-terminal residue" evidence="2">
    <location>
        <position position="155"/>
    </location>
</feature>